<keyword evidence="3" id="KW-1185">Reference proteome</keyword>
<dbReference type="InterPro" id="IPR012349">
    <property type="entry name" value="Split_barrel_FMN-bd"/>
</dbReference>
<dbReference type="EMBL" id="LSSK01000027">
    <property type="protein sequence ID" value="OMH85953.1"/>
    <property type="molecule type" value="Genomic_DNA"/>
</dbReference>
<protein>
    <recommendedName>
        <fullName evidence="1">Pyridoxamine 5'-phosphate oxidase Alr4036 family FMN-binding domain-containing protein</fullName>
    </recommendedName>
</protein>
<dbReference type="InterPro" id="IPR024624">
    <property type="entry name" value="Pyridox_Oxase_Alr4036_FMN-bd"/>
</dbReference>
<dbReference type="PANTHER" id="PTHR28243">
    <property type="entry name" value="AGL049CP"/>
    <property type="match status" value="1"/>
</dbReference>
<organism evidence="2 3">
    <name type="scientific">Zancudomyces culisetae</name>
    <name type="common">Gut fungus</name>
    <name type="synonym">Smittium culisetae</name>
    <dbReference type="NCBI Taxonomy" id="1213189"/>
    <lineage>
        <taxon>Eukaryota</taxon>
        <taxon>Fungi</taxon>
        <taxon>Fungi incertae sedis</taxon>
        <taxon>Zoopagomycota</taxon>
        <taxon>Kickxellomycotina</taxon>
        <taxon>Harpellomycetes</taxon>
        <taxon>Harpellales</taxon>
        <taxon>Legeriomycetaceae</taxon>
        <taxon>Zancudomyces</taxon>
    </lineage>
</organism>
<name>A0A1R1PYB3_ZANCU</name>
<accession>A0A1R1PYB3</accession>
<dbReference type="Proteomes" id="UP000188320">
    <property type="component" value="Unassembled WGS sequence"/>
</dbReference>
<dbReference type="OrthoDB" id="434253at2759"/>
<evidence type="ECO:0000313" key="3">
    <source>
        <dbReference type="Proteomes" id="UP000188320"/>
    </source>
</evidence>
<sequence>MAVAPWRNMLVRSLREHLTPKSQPVLGSLASVTKEGKPKVRAVVFRGFLGKTDVEMFPISGFTSDLMVIGTHIRTRKVEEIVGNHNVEYQM</sequence>
<dbReference type="SUPFAM" id="SSF50475">
    <property type="entry name" value="FMN-binding split barrel"/>
    <property type="match status" value="1"/>
</dbReference>
<dbReference type="PANTHER" id="PTHR28243:SF1">
    <property type="entry name" value="PYRIDOXAMINE 5'-PHOSPHATE OXIDASE ALR4036 FAMILY FMN-BINDING DOMAIN-CONTAINING PROTEIN"/>
    <property type="match status" value="1"/>
</dbReference>
<proteinExistence type="predicted"/>
<dbReference type="GO" id="GO:0010181">
    <property type="term" value="F:FMN binding"/>
    <property type="evidence" value="ECO:0007669"/>
    <property type="project" value="InterPro"/>
</dbReference>
<evidence type="ECO:0000259" key="1">
    <source>
        <dbReference type="Pfam" id="PF12766"/>
    </source>
</evidence>
<evidence type="ECO:0000313" key="2">
    <source>
        <dbReference type="EMBL" id="OMH85953.1"/>
    </source>
</evidence>
<gene>
    <name evidence="2" type="ORF">AX774_g495</name>
</gene>
<comment type="caution">
    <text evidence="2">The sequence shown here is derived from an EMBL/GenBank/DDBJ whole genome shotgun (WGS) entry which is preliminary data.</text>
</comment>
<feature type="domain" description="Pyridoxamine 5'-phosphate oxidase Alr4036 family FMN-binding" evidence="1">
    <location>
        <begin position="4"/>
        <end position="89"/>
    </location>
</feature>
<dbReference type="AlphaFoldDB" id="A0A1R1PYB3"/>
<dbReference type="Pfam" id="PF12766">
    <property type="entry name" value="Pyridox_oxase_2"/>
    <property type="match status" value="1"/>
</dbReference>
<dbReference type="Gene3D" id="2.30.110.10">
    <property type="entry name" value="Electron Transport, Fmn-binding Protein, Chain A"/>
    <property type="match status" value="1"/>
</dbReference>
<reference evidence="3" key="1">
    <citation type="submission" date="2017-01" db="EMBL/GenBank/DDBJ databases">
        <authorList>
            <person name="Wang Y."/>
            <person name="White M."/>
            <person name="Kvist S."/>
            <person name="Moncalvo J.-M."/>
        </authorList>
    </citation>
    <scope>NUCLEOTIDE SEQUENCE [LARGE SCALE GENOMIC DNA]</scope>
    <source>
        <strain evidence="3">COL-18-3</strain>
    </source>
</reference>